<keyword evidence="2 3" id="KW-0378">Hydrolase</keyword>
<evidence type="ECO:0000256" key="2">
    <source>
        <dbReference type="ARBA" id="ARBA00022801"/>
    </source>
</evidence>
<dbReference type="GO" id="GO:0016787">
    <property type="term" value="F:hydrolase activity"/>
    <property type="evidence" value="ECO:0007669"/>
    <property type="project" value="UniProtKB-KW"/>
</dbReference>
<evidence type="ECO:0000256" key="1">
    <source>
        <dbReference type="ARBA" id="ARBA00005964"/>
    </source>
</evidence>
<dbReference type="SUPFAM" id="SSF53474">
    <property type="entry name" value="alpha/beta-Hydrolases"/>
    <property type="match status" value="1"/>
</dbReference>
<dbReference type="Gene3D" id="3.40.50.1820">
    <property type="entry name" value="alpha/beta hydrolase"/>
    <property type="match status" value="1"/>
</dbReference>
<evidence type="ECO:0000259" key="4">
    <source>
        <dbReference type="Pfam" id="PF00135"/>
    </source>
</evidence>
<proteinExistence type="inferred from homology"/>
<dbReference type="PROSITE" id="PS00122">
    <property type="entry name" value="CARBOXYLESTERASE_B_1"/>
    <property type="match status" value="1"/>
</dbReference>
<dbReference type="OrthoDB" id="408631at2759"/>
<evidence type="ECO:0000313" key="6">
    <source>
        <dbReference type="Proteomes" id="UP000193986"/>
    </source>
</evidence>
<dbReference type="InParanoid" id="A0A1Y2AK11"/>
<dbReference type="EC" id="3.1.1.-" evidence="3"/>
<evidence type="ECO:0000313" key="5">
    <source>
        <dbReference type="EMBL" id="ORY22903.1"/>
    </source>
</evidence>
<reference evidence="5 6" key="1">
    <citation type="submission" date="2016-07" db="EMBL/GenBank/DDBJ databases">
        <title>Pervasive Adenine N6-methylation of Active Genes in Fungi.</title>
        <authorList>
            <consortium name="DOE Joint Genome Institute"/>
            <person name="Mondo S.J."/>
            <person name="Dannebaum R.O."/>
            <person name="Kuo R.C."/>
            <person name="Labutti K."/>
            <person name="Haridas S."/>
            <person name="Kuo A."/>
            <person name="Salamov A."/>
            <person name="Ahrendt S.R."/>
            <person name="Lipzen A."/>
            <person name="Sullivan W."/>
            <person name="Andreopoulos W.B."/>
            <person name="Clum A."/>
            <person name="Lindquist E."/>
            <person name="Daum C."/>
            <person name="Ramamoorthy G.K."/>
            <person name="Gryganskyi A."/>
            <person name="Culley D."/>
            <person name="Magnuson J.K."/>
            <person name="James T.Y."/>
            <person name="O'Malley M.A."/>
            <person name="Stajich J.E."/>
            <person name="Spatafora J.W."/>
            <person name="Visel A."/>
            <person name="Grigoriev I.V."/>
        </authorList>
    </citation>
    <scope>NUCLEOTIDE SEQUENCE [LARGE SCALE GENOMIC DNA]</scope>
    <source>
        <strain evidence="5 6">68-887.2</strain>
    </source>
</reference>
<dbReference type="FunCoup" id="A0A1Y2AK11">
    <property type="interactions" value="2"/>
</dbReference>
<gene>
    <name evidence="5" type="ORF">BCR39DRAFT_591174</name>
</gene>
<dbReference type="InterPro" id="IPR002018">
    <property type="entry name" value="CarbesteraseB"/>
</dbReference>
<comment type="similarity">
    <text evidence="1 3">Belongs to the type-B carboxylesterase/lipase family.</text>
</comment>
<dbReference type="STRING" id="71784.A0A1Y2AK11"/>
<dbReference type="EMBL" id="MCFC01000086">
    <property type="protein sequence ID" value="ORY22903.1"/>
    <property type="molecule type" value="Genomic_DNA"/>
</dbReference>
<dbReference type="Pfam" id="PF00135">
    <property type="entry name" value="COesterase"/>
    <property type="match status" value="1"/>
</dbReference>
<dbReference type="PANTHER" id="PTHR43142:SF1">
    <property type="entry name" value="CARBOXYLIC ESTER HYDROLASE"/>
    <property type="match status" value="1"/>
</dbReference>
<evidence type="ECO:0000256" key="3">
    <source>
        <dbReference type="RuleBase" id="RU361235"/>
    </source>
</evidence>
<comment type="caution">
    <text evidence="5">The sequence shown here is derived from an EMBL/GenBank/DDBJ whole genome shotgun (WGS) entry which is preliminary data.</text>
</comment>
<organism evidence="5 6">
    <name type="scientific">Naematelia encephala</name>
    <dbReference type="NCBI Taxonomy" id="71784"/>
    <lineage>
        <taxon>Eukaryota</taxon>
        <taxon>Fungi</taxon>
        <taxon>Dikarya</taxon>
        <taxon>Basidiomycota</taxon>
        <taxon>Agaricomycotina</taxon>
        <taxon>Tremellomycetes</taxon>
        <taxon>Tremellales</taxon>
        <taxon>Naemateliaceae</taxon>
        <taxon>Naematelia</taxon>
    </lineage>
</organism>
<name>A0A1Y2AK11_9TREE</name>
<accession>A0A1Y2AK11</accession>
<dbReference type="AlphaFoldDB" id="A0A1Y2AK11"/>
<dbReference type="InterPro" id="IPR029058">
    <property type="entry name" value="AB_hydrolase_fold"/>
</dbReference>
<dbReference type="InterPro" id="IPR019826">
    <property type="entry name" value="Carboxylesterase_B_AS"/>
</dbReference>
<dbReference type="PANTHER" id="PTHR43142">
    <property type="entry name" value="CARBOXYLIC ESTER HYDROLASE"/>
    <property type="match status" value="1"/>
</dbReference>
<dbReference type="Proteomes" id="UP000193986">
    <property type="component" value="Unassembled WGS sequence"/>
</dbReference>
<protein>
    <recommendedName>
        <fullName evidence="3">Carboxylic ester hydrolase</fullName>
        <ecNumber evidence="3">3.1.1.-</ecNumber>
    </recommendedName>
</protein>
<sequence length="562" mass="62353">MSDQIPDGYQQTTWKVEGLGDIRGWIDPDGSTQFFGVPYADLSARFRHSTLKTSWEGGKCDCTSMRGYSPQPERKVYPFLIPDRPNAGKMYIDEFDSFNLQITIPAGAKPTDRLPVLVYVHGGAFIFGTGNYSLLDGKALAKESVELGIPTIIITFNYRCGFFGFLCSSDIAEDNEQFGGGNGNFGLMDQKNALLWINQYISSFGGDPSRLTVAGQSAGAASMDVHLRSPHNNLFSSVILLSGTAPICGVYTPEEYEVLYYKLLTEVGIPHNLPPAERLTKLRQTPHEVVAHASHAVFQGLEQTQFGIGSDVSIFGKDFQLTQPSDYPGKKLDYPGRIMIGDCLHEGIIYVASYGVLNGEQAISVIRKHVPEDFLAKYLDHYGIKPSMSAQEVSPCLQLVLTDCMFTAPPYYIEQANPEKTYSYHFNQASELDNPWRGLAHHSLDYMYVFGNIRFRLNEASRKLTKVMASDFLTFANGKAPYPAVGDKMTSRTYGPNGAYDVTEGPSAIMRPVEWFEEIKPYMNELFKLAGDLNVYQSELLSYDYGPGSKGEHGTARLVPRG</sequence>
<feature type="domain" description="Carboxylesterase type B" evidence="4">
    <location>
        <begin position="20"/>
        <end position="483"/>
    </location>
</feature>
<keyword evidence="6" id="KW-1185">Reference proteome</keyword>